<evidence type="ECO:0000256" key="2">
    <source>
        <dbReference type="ARBA" id="ARBA00025428"/>
    </source>
</evidence>
<evidence type="ECO:0000313" key="6">
    <source>
        <dbReference type="EMBL" id="GIL99494.1"/>
    </source>
</evidence>
<sequence>MAVAPFSTDQPRLFRFYAPATPKISFYRAISIPINPGSSTVSRTVHHLQGTRPNAPRACRQIVQAQCRYTAYPFDENDYLRVELLKRPPYGPMKVLPATDNNAGCNGLLVFQRKHEETLTVDTPIMEVYVAGDSAYNIYAQLHGQKAHRPVVHDLMHNLLARVAEVHRGQWELLRVAIVALEGDIFVGRLFFGDAATGAVRWDCDCRPSDGVYLSLRTQCPFYVARTVWEQAASPLRLSKVHMIAVHEDAMTKQQEQMQASQHHTQEQQNVASGSVTIAPNGIGESRSGGGSGALSPTAYEYMTIKPDDLDDIKLLKRELAIAVHEEDYVVAARLRDHPYMQLYRRIEAFQLLGRATEAQALQQDLANMVARKQQLQPMHREGEVTH</sequence>
<dbReference type="GO" id="GO:0016567">
    <property type="term" value="P:protein ubiquitination"/>
    <property type="evidence" value="ECO:0007669"/>
    <property type="project" value="TreeGrafter"/>
</dbReference>
<dbReference type="GO" id="GO:0004518">
    <property type="term" value="F:nuclease activity"/>
    <property type="evidence" value="ECO:0007669"/>
    <property type="project" value="InterPro"/>
</dbReference>
<reference evidence="6" key="1">
    <citation type="journal article" date="2021" name="Proc. Natl. Acad. Sci. U.S.A.">
        <title>Three genomes in the algal genus Volvox reveal the fate of a haploid sex-determining region after a transition to homothallism.</title>
        <authorList>
            <person name="Yamamoto K."/>
            <person name="Hamaji T."/>
            <person name="Kawai-Toyooka H."/>
            <person name="Matsuzaki R."/>
            <person name="Takahashi F."/>
            <person name="Nishimura Y."/>
            <person name="Kawachi M."/>
            <person name="Noguchi H."/>
            <person name="Minakuchi Y."/>
            <person name="Umen J.G."/>
            <person name="Toyoda A."/>
            <person name="Nozaki H."/>
        </authorList>
    </citation>
    <scope>NUCLEOTIDE SEQUENCE</scope>
    <source>
        <strain evidence="6">NIES-3785</strain>
        <strain evidence="5">NIES-3786</strain>
    </source>
</reference>
<dbReference type="AlphaFoldDB" id="A0A8J4DG23"/>
<feature type="domain" description="BFN" evidence="4">
    <location>
        <begin position="79"/>
        <end position="236"/>
    </location>
</feature>
<dbReference type="PANTHER" id="PTHR15160">
    <property type="entry name" value="VON HIPPEL-LINDAU PROTEIN"/>
    <property type="match status" value="1"/>
</dbReference>
<evidence type="ECO:0000313" key="5">
    <source>
        <dbReference type="EMBL" id="GIL73014.1"/>
    </source>
</evidence>
<dbReference type="PANTHER" id="PTHR15160:SF1">
    <property type="entry name" value="VON HIPPEL-LINDAU DISEASE TUMOR SUPPRESSOR"/>
    <property type="match status" value="1"/>
</dbReference>
<evidence type="ECO:0000313" key="7">
    <source>
        <dbReference type="Proteomes" id="UP000722791"/>
    </source>
</evidence>
<keyword evidence="8" id="KW-1185">Reference proteome</keyword>
<dbReference type="GO" id="GO:0030891">
    <property type="term" value="C:VCB complex"/>
    <property type="evidence" value="ECO:0007669"/>
    <property type="project" value="TreeGrafter"/>
</dbReference>
<name>A0A8J4DG23_9CHLO</name>
<comment type="similarity">
    <text evidence="1">Belongs to the bifunctional nuclease family.</text>
</comment>
<proteinExistence type="inferred from homology"/>
<dbReference type="PROSITE" id="PS51658">
    <property type="entry name" value="BFN"/>
    <property type="match status" value="1"/>
</dbReference>
<dbReference type="GO" id="GO:0005634">
    <property type="term" value="C:nucleus"/>
    <property type="evidence" value="ECO:0007669"/>
    <property type="project" value="TreeGrafter"/>
</dbReference>
<comment type="caution">
    <text evidence="6">The sequence shown here is derived from an EMBL/GenBank/DDBJ whole genome shotgun (WGS) entry which is preliminary data.</text>
</comment>
<evidence type="ECO:0000313" key="8">
    <source>
        <dbReference type="Proteomes" id="UP000747110"/>
    </source>
</evidence>
<accession>A0A8J4DG23</accession>
<dbReference type="Gene3D" id="3.10.690.10">
    <property type="entry name" value="Bifunctional nuclease domain"/>
    <property type="match status" value="1"/>
</dbReference>
<dbReference type="InterPro" id="IPR036104">
    <property type="entry name" value="BFN_sf"/>
</dbReference>
<dbReference type="EMBL" id="BNCP01000004">
    <property type="protein sequence ID" value="GIL73014.1"/>
    <property type="molecule type" value="Genomic_DNA"/>
</dbReference>
<comment type="function">
    <text evidence="2">Bifunctional nuclease with both RNase and DNase activities. Involved in basal defense response. Participates in abscisic acid-derived callose deposition following infection by a necrotrophic pathogen.</text>
</comment>
<dbReference type="Proteomes" id="UP000722791">
    <property type="component" value="Unassembled WGS sequence"/>
</dbReference>
<dbReference type="EMBL" id="BNCQ01000006">
    <property type="protein sequence ID" value="GIL99494.1"/>
    <property type="molecule type" value="Genomic_DNA"/>
</dbReference>
<dbReference type="Pfam" id="PF02577">
    <property type="entry name" value="BFN_dom"/>
    <property type="match status" value="1"/>
</dbReference>
<dbReference type="Proteomes" id="UP000747110">
    <property type="component" value="Unassembled WGS sequence"/>
</dbReference>
<dbReference type="OrthoDB" id="566835at2759"/>
<evidence type="ECO:0000256" key="1">
    <source>
        <dbReference type="ARBA" id="ARBA00009095"/>
    </source>
</evidence>
<dbReference type="SUPFAM" id="SSF103256">
    <property type="entry name" value="Hypothetical protein TM0160"/>
    <property type="match status" value="1"/>
</dbReference>
<dbReference type="InterPro" id="IPR003729">
    <property type="entry name" value="Bi_nuclease_dom"/>
</dbReference>
<feature type="region of interest" description="Disordered" evidence="3">
    <location>
        <begin position="252"/>
        <end position="272"/>
    </location>
</feature>
<evidence type="ECO:0000259" key="4">
    <source>
        <dbReference type="PROSITE" id="PS51658"/>
    </source>
</evidence>
<gene>
    <name evidence="5" type="ORF">Vretifemale_3255</name>
    <name evidence="6" type="ORF">Vretimale_4650</name>
</gene>
<evidence type="ECO:0000256" key="3">
    <source>
        <dbReference type="SAM" id="MobiDB-lite"/>
    </source>
</evidence>
<organism evidence="6 7">
    <name type="scientific">Volvox reticuliferus</name>
    <dbReference type="NCBI Taxonomy" id="1737510"/>
    <lineage>
        <taxon>Eukaryota</taxon>
        <taxon>Viridiplantae</taxon>
        <taxon>Chlorophyta</taxon>
        <taxon>core chlorophytes</taxon>
        <taxon>Chlorophyceae</taxon>
        <taxon>CS clade</taxon>
        <taxon>Chlamydomonadales</taxon>
        <taxon>Volvocaceae</taxon>
        <taxon>Volvox</taxon>
    </lineage>
</organism>
<protein>
    <recommendedName>
        <fullName evidence="4">BFN domain-containing protein</fullName>
    </recommendedName>
</protein>